<name>A0AAV1ZNF0_9ARAC</name>
<evidence type="ECO:0000313" key="14">
    <source>
        <dbReference type="EMBL" id="CAL1273413.1"/>
    </source>
</evidence>
<feature type="repeat" description="ANK" evidence="12">
    <location>
        <begin position="154"/>
        <end position="186"/>
    </location>
</feature>
<dbReference type="GO" id="GO:0006887">
    <property type="term" value="P:exocytosis"/>
    <property type="evidence" value="ECO:0007669"/>
    <property type="project" value="UniProtKB-KW"/>
</dbReference>
<dbReference type="InterPro" id="IPR002110">
    <property type="entry name" value="Ankyrin_rpt"/>
</dbReference>
<dbReference type="GO" id="GO:0005576">
    <property type="term" value="C:extracellular region"/>
    <property type="evidence" value="ECO:0007669"/>
    <property type="project" value="UniProtKB-SubCell"/>
</dbReference>
<keyword evidence="8" id="KW-0677">Repeat</keyword>
<evidence type="ECO:0000256" key="5">
    <source>
        <dbReference type="ARBA" id="ARBA00022537"/>
    </source>
</evidence>
<protein>
    <submittedName>
        <fullName evidence="14">Uncharacterized protein</fullName>
    </submittedName>
</protein>
<evidence type="ECO:0000256" key="11">
    <source>
        <dbReference type="ARBA" id="ARBA00023298"/>
    </source>
</evidence>
<keyword evidence="15" id="KW-1185">Reference proteome</keyword>
<feature type="compositionally biased region" description="Basic residues" evidence="13">
    <location>
        <begin position="331"/>
        <end position="345"/>
    </location>
</feature>
<feature type="region of interest" description="Disordered" evidence="13">
    <location>
        <begin position="322"/>
        <end position="354"/>
    </location>
</feature>
<evidence type="ECO:0000256" key="1">
    <source>
        <dbReference type="ARBA" id="ARBA00004175"/>
    </source>
</evidence>
<dbReference type="EMBL" id="CAXIEN010000067">
    <property type="protein sequence ID" value="CAL1273413.1"/>
    <property type="molecule type" value="Genomic_DNA"/>
</dbReference>
<proteinExistence type="predicted"/>
<evidence type="ECO:0000256" key="12">
    <source>
        <dbReference type="PROSITE-ProRule" id="PRU00023"/>
    </source>
</evidence>
<dbReference type="PANTHER" id="PTHR46680:SF3">
    <property type="entry name" value="NF-KAPPA-B INHIBITOR CACTUS"/>
    <property type="match status" value="1"/>
</dbReference>
<gene>
    <name evidence="14" type="ORF">LARSCL_LOCUS6882</name>
</gene>
<dbReference type="InterPro" id="IPR036770">
    <property type="entry name" value="Ankyrin_rpt-contain_sf"/>
</dbReference>
<evidence type="ECO:0000256" key="6">
    <source>
        <dbReference type="ARBA" id="ARBA00022656"/>
    </source>
</evidence>
<dbReference type="AlphaFoldDB" id="A0AAV1ZNF0"/>
<dbReference type="PROSITE" id="PS50297">
    <property type="entry name" value="ANK_REP_REGION"/>
    <property type="match status" value="3"/>
</dbReference>
<keyword evidence="3" id="KW-0268">Exocytosis</keyword>
<accession>A0AAV1ZNF0</accession>
<dbReference type="GO" id="GO:0051059">
    <property type="term" value="F:NF-kappaB binding"/>
    <property type="evidence" value="ECO:0007669"/>
    <property type="project" value="TreeGrafter"/>
</dbReference>
<comment type="subcellular location">
    <subcellularLocation>
        <location evidence="2">Secreted</location>
    </subcellularLocation>
    <subcellularLocation>
        <location evidence="1">Target cell membrane</location>
    </subcellularLocation>
</comment>
<keyword evidence="9" id="KW-0638">Presynaptic neurotoxin</keyword>
<sequence>MKWTMNRKPTKSISDDTGYNSGATYTVLQNSVIQENPQIGKKRKLSASSPLGFPSSYTDIADELSNGKIAGQMCNVGKVHTAVQCAPLNVVKRTRTNLNRKDLSILRIQIAMISDNDGDRPIHIAVAQENFKLVQKLCVLMLKASISVDLTNYLRQTPLHLAVMLGNAEMVELLLKCGSSVTLRDRNGNSAVHLAVKSSTKKDVLDLILSHSDTKAILNSLDHEGYSALHYAVFKNNKTAVRCLHTVGALMNVIDGKSGRSPLIHAILNRNEEMVSLLLECGASADVADYSGRTAFELALHASTKTIVRLLEGRLFPSDLAETLSDDSSKASKKSAGRSKRNSKNKKNEDLRTN</sequence>
<keyword evidence="11" id="KW-0472">Membrane</keyword>
<feature type="repeat" description="ANK" evidence="12">
    <location>
        <begin position="224"/>
        <end position="256"/>
    </location>
</feature>
<dbReference type="GO" id="GO:0044218">
    <property type="term" value="C:other organism cell membrane"/>
    <property type="evidence" value="ECO:0007669"/>
    <property type="project" value="UniProtKB-KW"/>
</dbReference>
<dbReference type="PANTHER" id="PTHR46680">
    <property type="entry name" value="NF-KAPPA-B INHIBITOR ALPHA"/>
    <property type="match status" value="1"/>
</dbReference>
<keyword evidence="10 12" id="KW-0040">ANK repeat</keyword>
<keyword evidence="6" id="KW-0800">Toxin</keyword>
<keyword evidence="4" id="KW-0964">Secreted</keyword>
<dbReference type="GO" id="GO:0005829">
    <property type="term" value="C:cytosol"/>
    <property type="evidence" value="ECO:0007669"/>
    <property type="project" value="TreeGrafter"/>
</dbReference>
<keyword evidence="5" id="KW-1052">Target cell membrane</keyword>
<evidence type="ECO:0000256" key="10">
    <source>
        <dbReference type="ARBA" id="ARBA00023043"/>
    </source>
</evidence>
<dbReference type="PROSITE" id="PS50088">
    <property type="entry name" value="ANK_REPEAT"/>
    <property type="match status" value="3"/>
</dbReference>
<evidence type="ECO:0000256" key="2">
    <source>
        <dbReference type="ARBA" id="ARBA00004613"/>
    </source>
</evidence>
<dbReference type="SUPFAM" id="SSF48403">
    <property type="entry name" value="Ankyrin repeat"/>
    <property type="match status" value="1"/>
</dbReference>
<organism evidence="14 15">
    <name type="scientific">Larinioides sclopetarius</name>
    <dbReference type="NCBI Taxonomy" id="280406"/>
    <lineage>
        <taxon>Eukaryota</taxon>
        <taxon>Metazoa</taxon>
        <taxon>Ecdysozoa</taxon>
        <taxon>Arthropoda</taxon>
        <taxon>Chelicerata</taxon>
        <taxon>Arachnida</taxon>
        <taxon>Araneae</taxon>
        <taxon>Araneomorphae</taxon>
        <taxon>Entelegynae</taxon>
        <taxon>Araneoidea</taxon>
        <taxon>Araneidae</taxon>
        <taxon>Larinioides</taxon>
    </lineage>
</organism>
<dbReference type="InterPro" id="IPR051070">
    <property type="entry name" value="NF-kappa-B_inhibitor"/>
</dbReference>
<dbReference type="Gene3D" id="1.25.40.20">
    <property type="entry name" value="Ankyrin repeat-containing domain"/>
    <property type="match status" value="1"/>
</dbReference>
<evidence type="ECO:0000256" key="7">
    <source>
        <dbReference type="ARBA" id="ARBA00022699"/>
    </source>
</evidence>
<dbReference type="Pfam" id="PF12796">
    <property type="entry name" value="Ank_2"/>
    <property type="match status" value="2"/>
</dbReference>
<reference evidence="14 15" key="1">
    <citation type="submission" date="2024-04" db="EMBL/GenBank/DDBJ databases">
        <authorList>
            <person name="Rising A."/>
            <person name="Reimegard J."/>
            <person name="Sonavane S."/>
            <person name="Akerstrom W."/>
            <person name="Nylinder S."/>
            <person name="Hedman E."/>
            <person name="Kallberg Y."/>
        </authorList>
    </citation>
    <scope>NUCLEOTIDE SEQUENCE [LARGE SCALE GENOMIC DNA]</scope>
</reference>
<evidence type="ECO:0000256" key="3">
    <source>
        <dbReference type="ARBA" id="ARBA00022483"/>
    </source>
</evidence>
<evidence type="ECO:0000256" key="8">
    <source>
        <dbReference type="ARBA" id="ARBA00022737"/>
    </source>
</evidence>
<feature type="repeat" description="ANK" evidence="12">
    <location>
        <begin position="258"/>
        <end position="290"/>
    </location>
</feature>
<dbReference type="Proteomes" id="UP001497382">
    <property type="component" value="Unassembled WGS sequence"/>
</dbReference>
<dbReference type="GO" id="GO:0044231">
    <property type="term" value="C:host cell presynaptic membrane"/>
    <property type="evidence" value="ECO:0007669"/>
    <property type="project" value="UniProtKB-KW"/>
</dbReference>
<keyword evidence="11" id="KW-1053">Target membrane</keyword>
<dbReference type="GO" id="GO:0090729">
    <property type="term" value="F:toxin activity"/>
    <property type="evidence" value="ECO:0007669"/>
    <property type="project" value="UniProtKB-KW"/>
</dbReference>
<dbReference type="SMART" id="SM00248">
    <property type="entry name" value="ANK"/>
    <property type="match status" value="5"/>
</dbReference>
<evidence type="ECO:0000313" key="15">
    <source>
        <dbReference type="Proteomes" id="UP001497382"/>
    </source>
</evidence>
<evidence type="ECO:0000256" key="9">
    <source>
        <dbReference type="ARBA" id="ARBA00023028"/>
    </source>
</evidence>
<evidence type="ECO:0000256" key="4">
    <source>
        <dbReference type="ARBA" id="ARBA00022525"/>
    </source>
</evidence>
<keyword evidence="7" id="KW-0528">Neurotoxin</keyword>
<dbReference type="GO" id="GO:0071356">
    <property type="term" value="P:cellular response to tumor necrosis factor"/>
    <property type="evidence" value="ECO:0007669"/>
    <property type="project" value="TreeGrafter"/>
</dbReference>
<comment type="caution">
    <text evidence="14">The sequence shown here is derived from an EMBL/GenBank/DDBJ whole genome shotgun (WGS) entry which is preliminary data.</text>
</comment>
<evidence type="ECO:0000256" key="13">
    <source>
        <dbReference type="SAM" id="MobiDB-lite"/>
    </source>
</evidence>